<dbReference type="Gene3D" id="3.60.10.10">
    <property type="entry name" value="Endonuclease/exonuclease/phosphatase"/>
    <property type="match status" value="1"/>
</dbReference>
<gene>
    <name evidence="2" type="ORF">XD66_0410</name>
</gene>
<dbReference type="Pfam" id="PF03372">
    <property type="entry name" value="Exo_endo_phos"/>
    <property type="match status" value="1"/>
</dbReference>
<dbReference type="Proteomes" id="UP000053326">
    <property type="component" value="Unassembled WGS sequence"/>
</dbReference>
<name>A0A101FH61_9THEO</name>
<keyword evidence="2" id="KW-0540">Nuclease</keyword>
<dbReference type="InterPro" id="IPR051916">
    <property type="entry name" value="GPI-anchor_lipid_remodeler"/>
</dbReference>
<dbReference type="EMBL" id="LGFO01000030">
    <property type="protein sequence ID" value="KUK36887.1"/>
    <property type="molecule type" value="Genomic_DNA"/>
</dbReference>
<dbReference type="InterPro" id="IPR036691">
    <property type="entry name" value="Endo/exonu/phosph_ase_sf"/>
</dbReference>
<keyword evidence="2" id="KW-0378">Hydrolase</keyword>
<dbReference type="GO" id="GO:0016020">
    <property type="term" value="C:membrane"/>
    <property type="evidence" value="ECO:0007669"/>
    <property type="project" value="GOC"/>
</dbReference>
<keyword evidence="2" id="KW-0255">Endonuclease</keyword>
<dbReference type="PANTHER" id="PTHR14859:SF1">
    <property type="entry name" value="PGAP2-INTERACTING PROTEIN"/>
    <property type="match status" value="1"/>
</dbReference>
<proteinExistence type="predicted"/>
<evidence type="ECO:0000313" key="3">
    <source>
        <dbReference type="Proteomes" id="UP000053326"/>
    </source>
</evidence>
<feature type="domain" description="Endonuclease/exonuclease/phosphatase" evidence="1">
    <location>
        <begin position="7"/>
        <end position="241"/>
    </location>
</feature>
<evidence type="ECO:0000313" key="2">
    <source>
        <dbReference type="EMBL" id="KUK36887.1"/>
    </source>
</evidence>
<comment type="caution">
    <text evidence="2">The sequence shown here is derived from an EMBL/GenBank/DDBJ whole genome shotgun (WGS) entry which is preliminary data.</text>
</comment>
<organism evidence="2 3">
    <name type="scientific">Thermacetogenium phaeum</name>
    <dbReference type="NCBI Taxonomy" id="85874"/>
    <lineage>
        <taxon>Bacteria</taxon>
        <taxon>Bacillati</taxon>
        <taxon>Bacillota</taxon>
        <taxon>Clostridia</taxon>
        <taxon>Thermoanaerobacterales</taxon>
        <taxon>Thermoanaerobacteraceae</taxon>
        <taxon>Thermacetogenium</taxon>
    </lineage>
</organism>
<sequence length="250" mass="27011">MAGLRVGTWNIKGGRGARGLPVLFRRTKYLDRIAEIIKSLELKVVALQEVDVRTLRCGFLHQPGYLVERLSRLTGDDWTYLFAKTLTVQGGAYGNAIISAFPLDEVVRVPLDVPGQRVEKRLFLFARLLIPGGPPCGIGCFHLSVEGDGLRLQQVKRIKAALSELSPPPPLILGGDLNGGRSSAAYQEMLAGAFPLCDLGPSSGYSFTGRSGYRARIDFLYGKGALPLASGIVDSGGVSDHDLVWVECEV</sequence>
<dbReference type="AlphaFoldDB" id="A0A101FH61"/>
<dbReference type="PANTHER" id="PTHR14859">
    <property type="entry name" value="CALCOFLUOR WHITE HYPERSENSITIVE PROTEIN PRECURSOR"/>
    <property type="match status" value="1"/>
</dbReference>
<dbReference type="GO" id="GO:0004527">
    <property type="term" value="F:exonuclease activity"/>
    <property type="evidence" value="ECO:0007669"/>
    <property type="project" value="UniProtKB-KW"/>
</dbReference>
<protein>
    <submittedName>
        <fullName evidence="2">Endonuclease/exonuclease/phosphatase</fullName>
    </submittedName>
</protein>
<evidence type="ECO:0000259" key="1">
    <source>
        <dbReference type="Pfam" id="PF03372"/>
    </source>
</evidence>
<dbReference type="GO" id="GO:0004519">
    <property type="term" value="F:endonuclease activity"/>
    <property type="evidence" value="ECO:0007669"/>
    <property type="project" value="UniProtKB-KW"/>
</dbReference>
<reference evidence="3" key="1">
    <citation type="journal article" date="2015" name="MBio">
        <title>Genome-Resolved Metagenomic Analysis Reveals Roles for Candidate Phyla and Other Microbial Community Members in Biogeochemical Transformations in Oil Reservoirs.</title>
        <authorList>
            <person name="Hu P."/>
            <person name="Tom L."/>
            <person name="Singh A."/>
            <person name="Thomas B.C."/>
            <person name="Baker B.J."/>
            <person name="Piceno Y.M."/>
            <person name="Andersen G.L."/>
            <person name="Banfield J.F."/>
        </authorList>
    </citation>
    <scope>NUCLEOTIDE SEQUENCE [LARGE SCALE GENOMIC DNA]</scope>
</reference>
<dbReference type="GO" id="GO:0006506">
    <property type="term" value="P:GPI anchor biosynthetic process"/>
    <property type="evidence" value="ECO:0007669"/>
    <property type="project" value="TreeGrafter"/>
</dbReference>
<accession>A0A101FH61</accession>
<dbReference type="SUPFAM" id="SSF56219">
    <property type="entry name" value="DNase I-like"/>
    <property type="match status" value="1"/>
</dbReference>
<dbReference type="InterPro" id="IPR005135">
    <property type="entry name" value="Endo/exonuclease/phosphatase"/>
</dbReference>
<keyword evidence="2" id="KW-0269">Exonuclease</keyword>